<evidence type="ECO:0000256" key="4">
    <source>
        <dbReference type="ARBA" id="ARBA00022989"/>
    </source>
</evidence>
<evidence type="ECO:0000256" key="6">
    <source>
        <dbReference type="SAM" id="Phobius"/>
    </source>
</evidence>
<feature type="transmembrane region" description="Helical" evidence="6">
    <location>
        <begin position="82"/>
        <end position="100"/>
    </location>
</feature>
<name>A0A182P9E0_9DIPT</name>
<feature type="transmembrane region" description="Helical" evidence="6">
    <location>
        <begin position="29"/>
        <end position="46"/>
    </location>
</feature>
<reference evidence="7" key="2">
    <citation type="submission" date="2020-05" db="UniProtKB">
        <authorList>
            <consortium name="EnsemblMetazoa"/>
        </authorList>
    </citation>
    <scope>IDENTIFICATION</scope>
    <source>
        <strain evidence="7">Epiroticus2</strain>
    </source>
</reference>
<sequence>MIDFVGIVFALLIVVGGIIGYVRAGSTISLYAGLVFGVAIGAGAWCNSLQEPFPYVQLVVLSLLIIVMMVRFYKTRAFMPPGMILLLSLCVMVWTVFIYGDYFSFISSPNDKPILVNGTIAVSTDGRKLE</sequence>
<keyword evidence="5 6" id="KW-0472">Membrane</keyword>
<dbReference type="GO" id="GO:0070453">
    <property type="term" value="P:regulation of heme biosynthetic process"/>
    <property type="evidence" value="ECO:0007669"/>
    <property type="project" value="TreeGrafter"/>
</dbReference>
<keyword evidence="3 6" id="KW-0812">Transmembrane</keyword>
<dbReference type="PANTHER" id="PTHR12668:SF43">
    <property type="entry name" value="TRANSMEMBRANE PROTEIN 14 HOMOLOG"/>
    <property type="match status" value="1"/>
</dbReference>
<dbReference type="EnsemblMetazoa" id="AEPI003545-RA">
    <property type="protein sequence ID" value="AEPI003545-PA"/>
    <property type="gene ID" value="AEPI003545"/>
</dbReference>
<dbReference type="VEuPathDB" id="VectorBase:AEPI003545"/>
<evidence type="ECO:0000313" key="7">
    <source>
        <dbReference type="EnsemblMetazoa" id="AEPI003545-PA"/>
    </source>
</evidence>
<evidence type="ECO:0000313" key="8">
    <source>
        <dbReference type="Proteomes" id="UP000075885"/>
    </source>
</evidence>
<dbReference type="PANTHER" id="PTHR12668">
    <property type="entry name" value="TRANSMEMBRANE PROTEIN 14, 15"/>
    <property type="match status" value="1"/>
</dbReference>
<dbReference type="Pfam" id="PF03647">
    <property type="entry name" value="Tmemb_14"/>
    <property type="match status" value="1"/>
</dbReference>
<comment type="subcellular location">
    <subcellularLocation>
        <location evidence="1">Membrane</location>
    </subcellularLocation>
</comment>
<proteinExistence type="inferred from homology"/>
<evidence type="ECO:0000256" key="2">
    <source>
        <dbReference type="ARBA" id="ARBA00007590"/>
    </source>
</evidence>
<keyword evidence="4 6" id="KW-1133">Transmembrane helix</keyword>
<accession>A0A182P9E0</accession>
<dbReference type="GO" id="GO:0031966">
    <property type="term" value="C:mitochondrial membrane"/>
    <property type="evidence" value="ECO:0007669"/>
    <property type="project" value="TreeGrafter"/>
</dbReference>
<organism evidence="7 8">
    <name type="scientific">Anopheles epiroticus</name>
    <dbReference type="NCBI Taxonomy" id="199890"/>
    <lineage>
        <taxon>Eukaryota</taxon>
        <taxon>Metazoa</taxon>
        <taxon>Ecdysozoa</taxon>
        <taxon>Arthropoda</taxon>
        <taxon>Hexapoda</taxon>
        <taxon>Insecta</taxon>
        <taxon>Pterygota</taxon>
        <taxon>Neoptera</taxon>
        <taxon>Endopterygota</taxon>
        <taxon>Diptera</taxon>
        <taxon>Nematocera</taxon>
        <taxon>Culicoidea</taxon>
        <taxon>Culicidae</taxon>
        <taxon>Anophelinae</taxon>
        <taxon>Anopheles</taxon>
    </lineage>
</organism>
<evidence type="ECO:0000256" key="5">
    <source>
        <dbReference type="ARBA" id="ARBA00023136"/>
    </source>
</evidence>
<evidence type="ECO:0000256" key="1">
    <source>
        <dbReference type="ARBA" id="ARBA00004370"/>
    </source>
</evidence>
<feature type="transmembrane region" description="Helical" evidence="6">
    <location>
        <begin position="52"/>
        <end position="70"/>
    </location>
</feature>
<dbReference type="Proteomes" id="UP000075885">
    <property type="component" value="Unassembled WGS sequence"/>
</dbReference>
<protein>
    <submittedName>
        <fullName evidence="7">Uncharacterized protein</fullName>
    </submittedName>
</protein>
<dbReference type="AlphaFoldDB" id="A0A182P9E0"/>
<keyword evidence="8" id="KW-1185">Reference proteome</keyword>
<feature type="transmembrane region" description="Helical" evidence="6">
    <location>
        <begin position="6"/>
        <end position="22"/>
    </location>
</feature>
<dbReference type="Gene3D" id="1.10.10.1740">
    <property type="entry name" value="Transmembrane protein 14-like"/>
    <property type="match status" value="1"/>
</dbReference>
<reference evidence="8" key="1">
    <citation type="submission" date="2013-03" db="EMBL/GenBank/DDBJ databases">
        <title>The Genome Sequence of Anopheles epiroticus epiroticus2.</title>
        <authorList>
            <consortium name="The Broad Institute Genomics Platform"/>
            <person name="Neafsey D.E."/>
            <person name="Howell P."/>
            <person name="Walker B."/>
            <person name="Young S.K."/>
            <person name="Zeng Q."/>
            <person name="Gargeya S."/>
            <person name="Fitzgerald M."/>
            <person name="Haas B."/>
            <person name="Abouelleil A."/>
            <person name="Allen A.W."/>
            <person name="Alvarado L."/>
            <person name="Arachchi H.M."/>
            <person name="Berlin A.M."/>
            <person name="Chapman S.B."/>
            <person name="Gainer-Dewar J."/>
            <person name="Goldberg J."/>
            <person name="Griggs A."/>
            <person name="Gujja S."/>
            <person name="Hansen M."/>
            <person name="Howarth C."/>
            <person name="Imamovic A."/>
            <person name="Ireland A."/>
            <person name="Larimer J."/>
            <person name="McCowan C."/>
            <person name="Murphy C."/>
            <person name="Pearson M."/>
            <person name="Poon T.W."/>
            <person name="Priest M."/>
            <person name="Roberts A."/>
            <person name="Saif S."/>
            <person name="Shea T."/>
            <person name="Sisk P."/>
            <person name="Sykes S."/>
            <person name="Wortman J."/>
            <person name="Nusbaum C."/>
            <person name="Birren B."/>
        </authorList>
    </citation>
    <scope>NUCLEOTIDE SEQUENCE [LARGE SCALE GENOMIC DNA]</scope>
    <source>
        <strain evidence="8">Epiroticus2</strain>
    </source>
</reference>
<dbReference type="STRING" id="199890.A0A182P9E0"/>
<evidence type="ECO:0000256" key="3">
    <source>
        <dbReference type="ARBA" id="ARBA00022692"/>
    </source>
</evidence>
<dbReference type="InterPro" id="IPR005349">
    <property type="entry name" value="TMEM14"/>
</dbReference>
<comment type="similarity">
    <text evidence="2">Belongs to the TMEM14 family.</text>
</comment>
<dbReference type="InterPro" id="IPR044890">
    <property type="entry name" value="TMEM14_sf"/>
</dbReference>